<dbReference type="AlphaFoldDB" id="A0AAN8YXW1"/>
<dbReference type="Proteomes" id="UP001370490">
    <property type="component" value="Unassembled WGS sequence"/>
</dbReference>
<reference evidence="1 2" key="1">
    <citation type="submission" date="2023-12" db="EMBL/GenBank/DDBJ databases">
        <title>A high-quality genome assembly for Dillenia turbinata (Dilleniales).</title>
        <authorList>
            <person name="Chanderbali A."/>
        </authorList>
    </citation>
    <scope>NUCLEOTIDE SEQUENCE [LARGE SCALE GENOMIC DNA]</scope>
    <source>
        <strain evidence="1">LSX21</strain>
        <tissue evidence="1">Leaf</tissue>
    </source>
</reference>
<dbReference type="EMBL" id="JBAMMX010000024">
    <property type="protein sequence ID" value="KAK6916260.1"/>
    <property type="molecule type" value="Genomic_DNA"/>
</dbReference>
<name>A0AAN8YXW1_9MAGN</name>
<comment type="caution">
    <text evidence="1">The sequence shown here is derived from an EMBL/GenBank/DDBJ whole genome shotgun (WGS) entry which is preliminary data.</text>
</comment>
<protein>
    <submittedName>
        <fullName evidence="1">Uncharacterized protein</fullName>
    </submittedName>
</protein>
<gene>
    <name evidence="1" type="ORF">RJ641_019121</name>
</gene>
<keyword evidence="2" id="KW-1185">Reference proteome</keyword>
<sequence length="83" mass="9259">MVSIMRSTLDPLLVPDSRSLRMMSLPTSRELVLKNKVAFGTGDHWRASTLRANQGLVAFQEIKLYIIQVETLQDADGSVLSLK</sequence>
<evidence type="ECO:0000313" key="2">
    <source>
        <dbReference type="Proteomes" id="UP001370490"/>
    </source>
</evidence>
<organism evidence="1 2">
    <name type="scientific">Dillenia turbinata</name>
    <dbReference type="NCBI Taxonomy" id="194707"/>
    <lineage>
        <taxon>Eukaryota</taxon>
        <taxon>Viridiplantae</taxon>
        <taxon>Streptophyta</taxon>
        <taxon>Embryophyta</taxon>
        <taxon>Tracheophyta</taxon>
        <taxon>Spermatophyta</taxon>
        <taxon>Magnoliopsida</taxon>
        <taxon>eudicotyledons</taxon>
        <taxon>Gunneridae</taxon>
        <taxon>Pentapetalae</taxon>
        <taxon>Dilleniales</taxon>
        <taxon>Dilleniaceae</taxon>
        <taxon>Dillenia</taxon>
    </lineage>
</organism>
<proteinExistence type="predicted"/>
<accession>A0AAN8YXW1</accession>
<evidence type="ECO:0000313" key="1">
    <source>
        <dbReference type="EMBL" id="KAK6916260.1"/>
    </source>
</evidence>